<sequence>MAKENRGVKSVELSMPVKQVKAGEWKTEKGSEKRPGGFGNEVVETRGKS</sequence>
<accession>A0AAW9S8C5</accession>
<feature type="compositionally biased region" description="Basic and acidic residues" evidence="1">
    <location>
        <begin position="21"/>
        <end position="35"/>
    </location>
</feature>
<feature type="region of interest" description="Disordered" evidence="1">
    <location>
        <begin position="20"/>
        <end position="49"/>
    </location>
</feature>
<dbReference type="RefSeq" id="WP_346820782.1">
    <property type="nucleotide sequence ID" value="NZ_JBDKWZ010000004.1"/>
</dbReference>
<proteinExistence type="predicted"/>
<name>A0AAW9S8C5_9BACT</name>
<evidence type="ECO:0000313" key="2">
    <source>
        <dbReference type="EMBL" id="MEN7548000.1"/>
    </source>
</evidence>
<keyword evidence="3" id="KW-1185">Reference proteome</keyword>
<dbReference type="Proteomes" id="UP001403385">
    <property type="component" value="Unassembled WGS sequence"/>
</dbReference>
<protein>
    <submittedName>
        <fullName evidence="2">Uncharacterized protein</fullName>
    </submittedName>
</protein>
<gene>
    <name evidence="2" type="ORF">AAG747_08770</name>
</gene>
<comment type="caution">
    <text evidence="2">The sequence shown here is derived from an EMBL/GenBank/DDBJ whole genome shotgun (WGS) entry which is preliminary data.</text>
</comment>
<dbReference type="AlphaFoldDB" id="A0AAW9S8C5"/>
<evidence type="ECO:0000313" key="3">
    <source>
        <dbReference type="Proteomes" id="UP001403385"/>
    </source>
</evidence>
<evidence type="ECO:0000256" key="1">
    <source>
        <dbReference type="SAM" id="MobiDB-lite"/>
    </source>
</evidence>
<organism evidence="2 3">
    <name type="scientific">Rapidithrix thailandica</name>
    <dbReference type="NCBI Taxonomy" id="413964"/>
    <lineage>
        <taxon>Bacteria</taxon>
        <taxon>Pseudomonadati</taxon>
        <taxon>Bacteroidota</taxon>
        <taxon>Cytophagia</taxon>
        <taxon>Cytophagales</taxon>
        <taxon>Flammeovirgaceae</taxon>
        <taxon>Rapidithrix</taxon>
    </lineage>
</organism>
<dbReference type="EMBL" id="JBDKWZ010000004">
    <property type="protein sequence ID" value="MEN7548000.1"/>
    <property type="molecule type" value="Genomic_DNA"/>
</dbReference>
<reference evidence="2 3" key="1">
    <citation type="submission" date="2024-04" db="EMBL/GenBank/DDBJ databases">
        <title>Novel genus in family Flammeovirgaceae.</title>
        <authorList>
            <person name="Nguyen T.H."/>
            <person name="Vuong T.Q."/>
            <person name="Le H."/>
            <person name="Kim S.-G."/>
        </authorList>
    </citation>
    <scope>NUCLEOTIDE SEQUENCE [LARGE SCALE GENOMIC DNA]</scope>
    <source>
        <strain evidence="2 3">JCM 23209</strain>
    </source>
</reference>